<organism evidence="2 3">
    <name type="scientific">Tropilaelaps mercedesae</name>
    <dbReference type="NCBI Taxonomy" id="418985"/>
    <lineage>
        <taxon>Eukaryota</taxon>
        <taxon>Metazoa</taxon>
        <taxon>Ecdysozoa</taxon>
        <taxon>Arthropoda</taxon>
        <taxon>Chelicerata</taxon>
        <taxon>Arachnida</taxon>
        <taxon>Acari</taxon>
        <taxon>Parasitiformes</taxon>
        <taxon>Mesostigmata</taxon>
        <taxon>Gamasina</taxon>
        <taxon>Dermanyssoidea</taxon>
        <taxon>Laelapidae</taxon>
        <taxon>Tropilaelaps</taxon>
    </lineage>
</organism>
<dbReference type="AlphaFoldDB" id="A0A1V9X3X1"/>
<sequence length="114" mass="12928">MYPLRQERAIALLRAKTAPQPVEEMDDASKRCYSEICAAFRRDNGPQMSEIELFVREMERVSVLWEEKCLAALTQHYPQLNQPGGHQMVSILFVCVAFMTMSMISSVLLGDSVS</sequence>
<evidence type="ECO:0000313" key="3">
    <source>
        <dbReference type="Proteomes" id="UP000192247"/>
    </source>
</evidence>
<reference evidence="2 3" key="1">
    <citation type="journal article" date="2017" name="Gigascience">
        <title>Draft genome of the honey bee ectoparasitic mite, Tropilaelaps mercedesae, is shaped by the parasitic life history.</title>
        <authorList>
            <person name="Dong X."/>
            <person name="Armstrong S.D."/>
            <person name="Xia D."/>
            <person name="Makepeace B.L."/>
            <person name="Darby A.C."/>
            <person name="Kadowaki T."/>
        </authorList>
    </citation>
    <scope>NUCLEOTIDE SEQUENCE [LARGE SCALE GENOMIC DNA]</scope>
    <source>
        <strain evidence="2">Wuxi-XJTLU</strain>
    </source>
</reference>
<keyword evidence="3" id="KW-1185">Reference proteome</keyword>
<feature type="transmembrane region" description="Helical" evidence="1">
    <location>
        <begin position="89"/>
        <end position="109"/>
    </location>
</feature>
<evidence type="ECO:0000313" key="2">
    <source>
        <dbReference type="EMBL" id="OQR67972.1"/>
    </source>
</evidence>
<dbReference type="GO" id="GO:0016301">
    <property type="term" value="F:kinase activity"/>
    <property type="evidence" value="ECO:0007669"/>
    <property type="project" value="UniProtKB-KW"/>
</dbReference>
<name>A0A1V9X3X1_9ACAR</name>
<evidence type="ECO:0000256" key="1">
    <source>
        <dbReference type="SAM" id="Phobius"/>
    </source>
</evidence>
<accession>A0A1V9X3X1</accession>
<protein>
    <submittedName>
        <fullName evidence="2">Serine/threonine-protein kinase SMG1-like</fullName>
    </submittedName>
</protein>
<dbReference type="Proteomes" id="UP000192247">
    <property type="component" value="Unassembled WGS sequence"/>
</dbReference>
<keyword evidence="2" id="KW-0418">Kinase</keyword>
<keyword evidence="1" id="KW-1133">Transmembrane helix</keyword>
<comment type="caution">
    <text evidence="2">The sequence shown here is derived from an EMBL/GenBank/DDBJ whole genome shotgun (WGS) entry which is preliminary data.</text>
</comment>
<dbReference type="EMBL" id="MNPL01026465">
    <property type="protein sequence ID" value="OQR67972.1"/>
    <property type="molecule type" value="Genomic_DNA"/>
</dbReference>
<dbReference type="InParanoid" id="A0A1V9X3X1"/>
<keyword evidence="2" id="KW-0808">Transferase</keyword>
<proteinExistence type="predicted"/>
<gene>
    <name evidence="2" type="ORF">BIW11_04653</name>
</gene>
<keyword evidence="1" id="KW-0812">Transmembrane</keyword>
<keyword evidence="1" id="KW-0472">Membrane</keyword>